<reference evidence="1" key="1">
    <citation type="journal article" date="2021" name="Proc. Natl. Acad. Sci. U.S.A.">
        <title>A Catalog of Tens of Thousands of Viruses from Human Metagenomes Reveals Hidden Associations with Chronic Diseases.</title>
        <authorList>
            <person name="Tisza M.J."/>
            <person name="Buck C.B."/>
        </authorList>
    </citation>
    <scope>NUCLEOTIDE SEQUENCE</scope>
    <source>
        <strain evidence="1">CtTRu92</strain>
    </source>
</reference>
<evidence type="ECO:0000313" key="1">
    <source>
        <dbReference type="EMBL" id="DAE14627.1"/>
    </source>
</evidence>
<sequence>MSLLADYIKIKYSQEGYLPNYPYHLLSDKECMNAFLSGEVVSDLTILSYQDMLSTCSNLSGYFIDTYIEPMMDQLDDNIFPYDESYGKSFVEFISFMIKTLNSFDTIDDLPYWLQSYMVGEVVGPSSDIRDRHDLLVLLGVDNLDDEFGFDSSYACYIASSKWVKKLDSIEYRPPCPFGEPHVIKYGRLQAS</sequence>
<name>A0A8S5Q762_9CAUD</name>
<accession>A0A8S5Q762</accession>
<proteinExistence type="predicted"/>
<protein>
    <submittedName>
        <fullName evidence="1">Uncharacterized protein</fullName>
    </submittedName>
</protein>
<dbReference type="EMBL" id="BK015589">
    <property type="protein sequence ID" value="DAE14627.1"/>
    <property type="molecule type" value="Genomic_DNA"/>
</dbReference>
<organism evidence="1">
    <name type="scientific">Myoviridae sp. ctTRu92</name>
    <dbReference type="NCBI Taxonomy" id="2825111"/>
    <lineage>
        <taxon>Viruses</taxon>
        <taxon>Duplodnaviria</taxon>
        <taxon>Heunggongvirae</taxon>
        <taxon>Uroviricota</taxon>
        <taxon>Caudoviricetes</taxon>
    </lineage>
</organism>